<reference evidence="10" key="2">
    <citation type="submission" date="2024-02" db="EMBL/GenBank/DDBJ databases">
        <title>Neisseria leonii sp. nov.</title>
        <authorList>
            <person name="Boutroux M."/>
            <person name="Favre-Rochex S."/>
            <person name="Gorgette O."/>
            <person name="Touak G."/>
            <person name="Muhle E."/>
            <person name="Chesneau O."/>
            <person name="Clermont D."/>
            <person name="Rahi P."/>
        </authorList>
    </citation>
    <scope>NUCLEOTIDE SEQUENCE</scope>
    <source>
        <strain evidence="10">51.81</strain>
    </source>
</reference>
<evidence type="ECO:0000256" key="1">
    <source>
        <dbReference type="ARBA" id="ARBA00004651"/>
    </source>
</evidence>
<accession>A0A9X4IAA0</accession>
<keyword evidence="4" id="KW-1003">Cell membrane</keyword>
<evidence type="ECO:0000256" key="2">
    <source>
        <dbReference type="ARBA" id="ARBA00007935"/>
    </source>
</evidence>
<proteinExistence type="inferred from homology"/>
<evidence type="ECO:0000313" key="9">
    <source>
        <dbReference type="EMBL" id="MDD9327159.1"/>
    </source>
</evidence>
<evidence type="ECO:0000256" key="7">
    <source>
        <dbReference type="ARBA" id="ARBA00023136"/>
    </source>
</evidence>
<evidence type="ECO:0000256" key="4">
    <source>
        <dbReference type="ARBA" id="ARBA00022475"/>
    </source>
</evidence>
<evidence type="ECO:0000313" key="11">
    <source>
        <dbReference type="Proteomes" id="UP001149607"/>
    </source>
</evidence>
<dbReference type="Pfam" id="PF01032">
    <property type="entry name" value="FecCD"/>
    <property type="match status" value="1"/>
</dbReference>
<feature type="transmembrane region" description="Helical" evidence="8">
    <location>
        <begin position="12"/>
        <end position="33"/>
    </location>
</feature>
<dbReference type="GO" id="GO:0005886">
    <property type="term" value="C:plasma membrane"/>
    <property type="evidence" value="ECO:0007669"/>
    <property type="project" value="UniProtKB-SubCell"/>
</dbReference>
<keyword evidence="3" id="KW-0813">Transport</keyword>
<name>A0A9X4IAA0_9NEIS</name>
<feature type="transmembrane region" description="Helical" evidence="8">
    <location>
        <begin position="193"/>
        <end position="212"/>
    </location>
</feature>
<comment type="subcellular location">
    <subcellularLocation>
        <location evidence="1">Cell membrane</location>
        <topology evidence="1">Multi-pass membrane protein</topology>
    </subcellularLocation>
</comment>
<protein>
    <submittedName>
        <fullName evidence="9">Iron chelate uptake ABC transporter family permease subunit</fullName>
    </submittedName>
</protein>
<organism evidence="9">
    <name type="scientific">Neisseria leonii</name>
    <dbReference type="NCBI Taxonomy" id="2995413"/>
    <lineage>
        <taxon>Bacteria</taxon>
        <taxon>Pseudomonadati</taxon>
        <taxon>Pseudomonadota</taxon>
        <taxon>Betaproteobacteria</taxon>
        <taxon>Neisseriales</taxon>
        <taxon>Neisseriaceae</taxon>
        <taxon>Neisseria</taxon>
    </lineage>
</organism>
<feature type="transmembrane region" description="Helical" evidence="8">
    <location>
        <begin position="309"/>
        <end position="328"/>
    </location>
</feature>
<keyword evidence="7 8" id="KW-0472">Membrane</keyword>
<reference evidence="9" key="1">
    <citation type="submission" date="2022-10" db="EMBL/GenBank/DDBJ databases">
        <authorList>
            <person name="Boutroux M."/>
        </authorList>
    </citation>
    <scope>NUCLEOTIDE SEQUENCE</scope>
    <source>
        <strain evidence="9">51.81</strain>
    </source>
</reference>
<sequence length="334" mass="34663">MNRFALLLPVPRAGLYACAGMILSALIMALSTLSGKYQSLLPQLPALLLNQADPVTDWLFWQLWLPRTVIAAGVGAALAVSGSIFQTLTYNPLGSPDIIGVNAGAAAGAVLSALIWPGYIPATAGALLGALAAVLLVAFAGRERLSFGIHMIVAGVAVNAAAVAVVQFGLTGVRQEDAQQMAAWLSGSLAQRGWQEAAVIWLVLPACVLVLYSQKTALDIWAAGRQAAAGVGINIPLTFILSLTAATVLAAAAVVAAGPVSFIALASPHIVKSMLKSSRWLWLQTALTGSLLLLSADAAARLLPFSSQLPVGVLTAALGGCYLLLLLIREWWNK</sequence>
<evidence type="ECO:0000256" key="3">
    <source>
        <dbReference type="ARBA" id="ARBA00022448"/>
    </source>
</evidence>
<dbReference type="PANTHER" id="PTHR30472">
    <property type="entry name" value="FERRIC ENTEROBACTIN TRANSPORT SYSTEM PERMEASE PROTEIN"/>
    <property type="match status" value="1"/>
</dbReference>
<dbReference type="GO" id="GO:0022857">
    <property type="term" value="F:transmembrane transporter activity"/>
    <property type="evidence" value="ECO:0007669"/>
    <property type="project" value="InterPro"/>
</dbReference>
<dbReference type="InterPro" id="IPR037294">
    <property type="entry name" value="ABC_BtuC-like"/>
</dbReference>
<keyword evidence="11" id="KW-1185">Reference proteome</keyword>
<feature type="transmembrane region" description="Helical" evidence="8">
    <location>
        <begin position="64"/>
        <end position="85"/>
    </location>
</feature>
<dbReference type="SUPFAM" id="SSF81345">
    <property type="entry name" value="ABC transporter involved in vitamin B12 uptake, BtuC"/>
    <property type="match status" value="1"/>
</dbReference>
<feature type="transmembrane region" description="Helical" evidence="8">
    <location>
        <begin position="152"/>
        <end position="173"/>
    </location>
</feature>
<dbReference type="EMBL" id="CP146598">
    <property type="protein sequence ID" value="WWY03552.1"/>
    <property type="molecule type" value="Genomic_DNA"/>
</dbReference>
<dbReference type="EMBL" id="JAPQFL010000001">
    <property type="protein sequence ID" value="MDD9327159.1"/>
    <property type="molecule type" value="Genomic_DNA"/>
</dbReference>
<dbReference type="PANTHER" id="PTHR30472:SF24">
    <property type="entry name" value="FERRIC ENTEROBACTIN TRANSPORT SYSTEM PERMEASE PROTEIN FEPG"/>
    <property type="match status" value="1"/>
</dbReference>
<dbReference type="Gene3D" id="1.10.3470.10">
    <property type="entry name" value="ABC transporter involved in vitamin B12 uptake, BtuC"/>
    <property type="match status" value="1"/>
</dbReference>
<keyword evidence="5 8" id="KW-0812">Transmembrane</keyword>
<dbReference type="RefSeq" id="WP_274584432.1">
    <property type="nucleotide sequence ID" value="NZ_CP145811.1"/>
</dbReference>
<dbReference type="AlphaFoldDB" id="A0A9X4IAA0"/>
<dbReference type="GO" id="GO:0033214">
    <property type="term" value="P:siderophore-iron import into cell"/>
    <property type="evidence" value="ECO:0007669"/>
    <property type="project" value="TreeGrafter"/>
</dbReference>
<keyword evidence="6 8" id="KW-1133">Transmembrane helix</keyword>
<evidence type="ECO:0000256" key="8">
    <source>
        <dbReference type="SAM" id="Phobius"/>
    </source>
</evidence>
<evidence type="ECO:0000313" key="10">
    <source>
        <dbReference type="EMBL" id="WWY03552.1"/>
    </source>
</evidence>
<dbReference type="Proteomes" id="UP001149607">
    <property type="component" value="Chromosome"/>
</dbReference>
<evidence type="ECO:0000256" key="6">
    <source>
        <dbReference type="ARBA" id="ARBA00022989"/>
    </source>
</evidence>
<comment type="similarity">
    <text evidence="2">Belongs to the binding-protein-dependent transport system permease family. FecCD subfamily.</text>
</comment>
<evidence type="ECO:0000256" key="5">
    <source>
        <dbReference type="ARBA" id="ARBA00022692"/>
    </source>
</evidence>
<feature type="transmembrane region" description="Helical" evidence="8">
    <location>
        <begin position="122"/>
        <end position="140"/>
    </location>
</feature>
<gene>
    <name evidence="9" type="ORF">ORY91_000540</name>
    <name evidence="10" type="ORF">V9W64_02070</name>
</gene>
<dbReference type="InterPro" id="IPR000522">
    <property type="entry name" value="ABC_transptr_permease_BtuC"/>
</dbReference>
<feature type="transmembrane region" description="Helical" evidence="8">
    <location>
        <begin position="97"/>
        <end position="116"/>
    </location>
</feature>